<dbReference type="Gene3D" id="1.10.3720.10">
    <property type="entry name" value="MetI-like"/>
    <property type="match status" value="1"/>
</dbReference>
<evidence type="ECO:0000256" key="6">
    <source>
        <dbReference type="ARBA" id="ARBA00023136"/>
    </source>
</evidence>
<accession>A0A1H5PKR7</accession>
<feature type="transmembrane region" description="Helical" evidence="7">
    <location>
        <begin position="210"/>
        <end position="232"/>
    </location>
</feature>
<dbReference type="InterPro" id="IPR035906">
    <property type="entry name" value="MetI-like_sf"/>
</dbReference>
<feature type="domain" description="ABC transmembrane type-1" evidence="9">
    <location>
        <begin position="110"/>
        <end position="335"/>
    </location>
</feature>
<keyword evidence="4 7" id="KW-0812">Transmembrane</keyword>
<evidence type="ECO:0000256" key="8">
    <source>
        <dbReference type="SAM" id="MobiDB-lite"/>
    </source>
</evidence>
<keyword evidence="6 7" id="KW-0472">Membrane</keyword>
<dbReference type="InterPro" id="IPR000515">
    <property type="entry name" value="MetI-like"/>
</dbReference>
<feature type="transmembrane region" description="Helical" evidence="7">
    <location>
        <begin position="50"/>
        <end position="73"/>
    </location>
</feature>
<dbReference type="Proteomes" id="UP000181980">
    <property type="component" value="Unassembled WGS sequence"/>
</dbReference>
<evidence type="ECO:0000313" key="11">
    <source>
        <dbReference type="Proteomes" id="UP000181980"/>
    </source>
</evidence>
<sequence>MASGPIAPSAADPAETATGPGRGGRRGRRGRRGDGRRGPSLRVREGRAGLVLVSPTVLIVLLVVVLPFLWTILMSFQRLRLIDLQNVFDITLTLRNFETVLGSSDLWEMVRTTLIYSIGGTALSIGAGLATALALRHRFPGRMIIRAFVLVPYVIPVVSAALVWRTLLNPQFGPVNVFGVDVLGWDQPIGFLSERFHRIELFGVGFDAPIALLSVIAFEAWKTFPLAFLFILARLQGLPRDLEEAARVDGATPLQRFRYVIAPQLSGVIALLVLLRFIWTFQNFNDVYLLTRGAAGTEVVAVQVYQYLVARNDVGGAAALGLLMSVVLIIAFAVYYRYGVLKQESED</sequence>
<name>A0A1H5PKR7_9ACTN</name>
<dbReference type="AlphaFoldDB" id="A0A1H5PKR7"/>
<dbReference type="CDD" id="cd06261">
    <property type="entry name" value="TM_PBP2"/>
    <property type="match status" value="1"/>
</dbReference>
<protein>
    <submittedName>
        <fullName evidence="10">Multiple sugar transport system permease protein</fullName>
    </submittedName>
</protein>
<dbReference type="Pfam" id="PF00528">
    <property type="entry name" value="BPD_transp_1"/>
    <property type="match status" value="1"/>
</dbReference>
<dbReference type="SUPFAM" id="SSF161098">
    <property type="entry name" value="MetI-like"/>
    <property type="match status" value="1"/>
</dbReference>
<dbReference type="PROSITE" id="PS50928">
    <property type="entry name" value="ABC_TM1"/>
    <property type="match status" value="1"/>
</dbReference>
<comment type="subcellular location">
    <subcellularLocation>
        <location evidence="1 7">Cell membrane</location>
        <topology evidence="1 7">Multi-pass membrane protein</topology>
    </subcellularLocation>
</comment>
<feature type="transmembrane region" description="Helical" evidence="7">
    <location>
        <begin position="147"/>
        <end position="167"/>
    </location>
</feature>
<keyword evidence="11" id="KW-1185">Reference proteome</keyword>
<evidence type="ECO:0000259" key="9">
    <source>
        <dbReference type="PROSITE" id="PS50928"/>
    </source>
</evidence>
<proteinExistence type="inferred from homology"/>
<feature type="transmembrane region" description="Helical" evidence="7">
    <location>
        <begin position="314"/>
        <end position="336"/>
    </location>
</feature>
<evidence type="ECO:0000256" key="2">
    <source>
        <dbReference type="ARBA" id="ARBA00022448"/>
    </source>
</evidence>
<dbReference type="EMBL" id="FNUC01000004">
    <property type="protein sequence ID" value="SEF14264.1"/>
    <property type="molecule type" value="Genomic_DNA"/>
</dbReference>
<dbReference type="RefSeq" id="WP_069109482.1">
    <property type="nucleotide sequence ID" value="NZ_FNUC01000004.1"/>
</dbReference>
<keyword evidence="3" id="KW-1003">Cell membrane</keyword>
<evidence type="ECO:0000256" key="7">
    <source>
        <dbReference type="RuleBase" id="RU363032"/>
    </source>
</evidence>
<dbReference type="GO" id="GO:0055085">
    <property type="term" value="P:transmembrane transport"/>
    <property type="evidence" value="ECO:0007669"/>
    <property type="project" value="InterPro"/>
</dbReference>
<feature type="region of interest" description="Disordered" evidence="8">
    <location>
        <begin position="1"/>
        <end position="41"/>
    </location>
</feature>
<feature type="transmembrane region" description="Helical" evidence="7">
    <location>
        <begin position="114"/>
        <end position="135"/>
    </location>
</feature>
<reference evidence="11" key="1">
    <citation type="submission" date="2016-10" db="EMBL/GenBank/DDBJ databases">
        <authorList>
            <person name="Varghese N."/>
            <person name="Submissions S."/>
        </authorList>
    </citation>
    <scope>NUCLEOTIDE SEQUENCE [LARGE SCALE GENOMIC DNA]</scope>
    <source>
        <strain evidence="11">DSM 45237</strain>
    </source>
</reference>
<dbReference type="OrthoDB" id="34224at2"/>
<evidence type="ECO:0000256" key="1">
    <source>
        <dbReference type="ARBA" id="ARBA00004651"/>
    </source>
</evidence>
<gene>
    <name evidence="10" type="ORF">SAMN04488561_4592</name>
</gene>
<dbReference type="PANTHER" id="PTHR43227">
    <property type="entry name" value="BLL4140 PROTEIN"/>
    <property type="match status" value="1"/>
</dbReference>
<feature type="transmembrane region" description="Helical" evidence="7">
    <location>
        <begin position="257"/>
        <end position="279"/>
    </location>
</feature>
<dbReference type="GO" id="GO:0005886">
    <property type="term" value="C:plasma membrane"/>
    <property type="evidence" value="ECO:0007669"/>
    <property type="project" value="UniProtKB-SubCell"/>
</dbReference>
<evidence type="ECO:0000313" key="10">
    <source>
        <dbReference type="EMBL" id="SEF14264.1"/>
    </source>
</evidence>
<evidence type="ECO:0000256" key="3">
    <source>
        <dbReference type="ARBA" id="ARBA00022475"/>
    </source>
</evidence>
<dbReference type="PANTHER" id="PTHR43227:SF8">
    <property type="entry name" value="DIACETYLCHITOBIOSE UPTAKE SYSTEM PERMEASE PROTEIN DASB"/>
    <property type="match status" value="1"/>
</dbReference>
<evidence type="ECO:0000256" key="4">
    <source>
        <dbReference type="ARBA" id="ARBA00022692"/>
    </source>
</evidence>
<comment type="similarity">
    <text evidence="7">Belongs to the binding-protein-dependent transport system permease family.</text>
</comment>
<keyword evidence="10" id="KW-0762">Sugar transport</keyword>
<organism evidence="10 11">
    <name type="scientific">Jiangella alba</name>
    <dbReference type="NCBI Taxonomy" id="561176"/>
    <lineage>
        <taxon>Bacteria</taxon>
        <taxon>Bacillati</taxon>
        <taxon>Actinomycetota</taxon>
        <taxon>Actinomycetes</taxon>
        <taxon>Jiangellales</taxon>
        <taxon>Jiangellaceae</taxon>
        <taxon>Jiangella</taxon>
    </lineage>
</organism>
<keyword evidence="5 7" id="KW-1133">Transmembrane helix</keyword>
<keyword evidence="2 7" id="KW-0813">Transport</keyword>
<dbReference type="InterPro" id="IPR050809">
    <property type="entry name" value="UgpAE/MalFG_permease"/>
</dbReference>
<evidence type="ECO:0000256" key="5">
    <source>
        <dbReference type="ARBA" id="ARBA00022989"/>
    </source>
</evidence>
<dbReference type="STRING" id="561176.SAMN04488561_4592"/>
<feature type="compositionally biased region" description="Basic and acidic residues" evidence="8">
    <location>
        <begin position="32"/>
        <end position="41"/>
    </location>
</feature>